<dbReference type="KEGG" id="vg:17165483"/>
<dbReference type="GO" id="GO:0042025">
    <property type="term" value="C:host cell nucleus"/>
    <property type="evidence" value="ECO:0007669"/>
    <property type="project" value="UniProtKB-SubCell"/>
</dbReference>
<keyword evidence="8" id="KW-1185">Reference proteome</keyword>
<organism evidence="7 8">
    <name type="scientific">Acheta domestica mini ambidensovirus</name>
    <dbReference type="NCBI Taxonomy" id="1404345"/>
    <lineage>
        <taxon>Viruses</taxon>
        <taxon>Monodnaviria</taxon>
        <taxon>Shotokuvirae</taxon>
        <taxon>Cossaviricota</taxon>
        <taxon>Quintoviricetes</taxon>
        <taxon>Piccovirales</taxon>
        <taxon>Parvoviridae</taxon>
        <taxon>Densovirinae</taxon>
        <taxon>Miniambidensovirus</taxon>
        <taxon>Orthopteran miniambidensovirus 1</taxon>
    </lineage>
</organism>
<dbReference type="Proteomes" id="UP000113582">
    <property type="component" value="Segment"/>
</dbReference>
<dbReference type="GeneID" id="17165483"/>
<comment type="subcellular location">
    <subcellularLocation>
        <location evidence="1">Host nucleus</location>
    </subcellularLocation>
</comment>
<evidence type="ECO:0000256" key="3">
    <source>
        <dbReference type="ARBA" id="ARBA00022705"/>
    </source>
</evidence>
<sequence length="495" mass="56357">MSSSSEEDDMPTNVSSVQTSKIDQYVGLIKQSIRKSFLLHDIVVGTDRASVGELFQILHQRLHQRTKGFGLIYLHAKQGFEHIHVVHDCHYANYCCKCTLRQSIPGGSRCRASTRPTCGLGNEYYYNLLFYFYKKQKGTLYLQVGPSQIEIQCNEATIISDARLPAQSTSGLVEEEFETSDNDSNISICNIPSDEYGGISSPTTITSVFPGTSRHARAREGNKISRAGQLIHFLLNNVYSPLDLIKQSNEWYTSPFATCKEDTFATGVEGAHTFLKSLSVSEMENFVKGNHIQYKNNIVRYSCIAGRMSEFYYTVDESLDIIEQLLMYQFDENFESVSDFIHQLYYVLNKQNGKKNCIELIGPPSSYKSTFLHWVAEAFIAVGIINIVNKTAPFGFAPAVNKRVLIIDDYNFSSEYHETLLNILSGTTCNVNVKYKTNGYVTHTPVLMASNYKTFTSTRFEHRMVTFYWKEYKVLLKKHLYPLAVFALFNKYIIE</sequence>
<keyword evidence="3" id="KW-0235">DNA replication</keyword>
<keyword evidence="4" id="KW-0547">Nucleotide-binding</keyword>
<reference evidence="7 8" key="1">
    <citation type="journal article" date="2013" name="Genome Announc.">
        <title>A Novel Ambisense Densovirus, Acheta domesticus Mini Ambidensovirus, from Crickets.</title>
        <authorList>
            <person name="Pham H.T."/>
            <person name="Yu Q."/>
            <person name="Bergoin M."/>
            <person name="Tijssen P."/>
        </authorList>
    </citation>
    <scope>NUCLEOTIDE SEQUENCE [LARGE SCALE GENOMIC DNA]</scope>
    <source>
        <strain evidence="7">Kalamazoo</strain>
    </source>
</reference>
<dbReference type="InterPro" id="IPR027417">
    <property type="entry name" value="P-loop_NTPase"/>
</dbReference>
<keyword evidence="2" id="KW-1048">Host nucleus</keyword>
<keyword evidence="5" id="KW-0067">ATP-binding</keyword>
<dbReference type="SUPFAM" id="SSF52540">
    <property type="entry name" value="P-loop containing nucleoside triphosphate hydrolases"/>
    <property type="match status" value="1"/>
</dbReference>
<protein>
    <submittedName>
        <fullName evidence="7">Nonstructural protein 1</fullName>
    </submittedName>
</protein>
<evidence type="ECO:0000256" key="4">
    <source>
        <dbReference type="ARBA" id="ARBA00022741"/>
    </source>
</evidence>
<dbReference type="InterPro" id="IPR001257">
    <property type="entry name" value="Parvovirus_NS1_helicase"/>
</dbReference>
<dbReference type="GO" id="GO:0005524">
    <property type="term" value="F:ATP binding"/>
    <property type="evidence" value="ECO:0007669"/>
    <property type="project" value="UniProtKB-KW"/>
</dbReference>
<dbReference type="InterPro" id="IPR014015">
    <property type="entry name" value="Helicase_SF3_DNA-vir"/>
</dbReference>
<evidence type="ECO:0000256" key="2">
    <source>
        <dbReference type="ARBA" id="ARBA00022562"/>
    </source>
</evidence>
<dbReference type="OrthoDB" id="12894at10239"/>
<evidence type="ECO:0000256" key="1">
    <source>
        <dbReference type="ARBA" id="ARBA00004147"/>
    </source>
</evidence>
<evidence type="ECO:0000259" key="6">
    <source>
        <dbReference type="PROSITE" id="PS51206"/>
    </source>
</evidence>
<evidence type="ECO:0000313" key="8">
    <source>
        <dbReference type="Proteomes" id="UP000113582"/>
    </source>
</evidence>
<dbReference type="PROSITE" id="PS51206">
    <property type="entry name" value="SF3_HELICASE_1"/>
    <property type="match status" value="1"/>
</dbReference>
<accession>V5KDU1</accession>
<dbReference type="Pfam" id="PF01057">
    <property type="entry name" value="Parvo_NS1"/>
    <property type="match status" value="1"/>
</dbReference>
<dbReference type="EMBL" id="KF275669">
    <property type="protein sequence ID" value="AGW50716.1"/>
    <property type="molecule type" value="Genomic_DNA"/>
</dbReference>
<dbReference type="GO" id="GO:0019079">
    <property type="term" value="P:viral genome replication"/>
    <property type="evidence" value="ECO:0007669"/>
    <property type="project" value="InterPro"/>
</dbReference>
<dbReference type="Gene3D" id="3.40.50.300">
    <property type="entry name" value="P-loop containing nucleotide triphosphate hydrolases"/>
    <property type="match status" value="1"/>
</dbReference>
<evidence type="ECO:0000256" key="5">
    <source>
        <dbReference type="ARBA" id="ARBA00022840"/>
    </source>
</evidence>
<dbReference type="RefSeq" id="YP_008658568.1">
    <property type="nucleotide sequence ID" value="NC_022564.1"/>
</dbReference>
<evidence type="ECO:0000313" key="7">
    <source>
        <dbReference type="EMBL" id="AGW50716.1"/>
    </source>
</evidence>
<gene>
    <name evidence="7" type="primary">NS1</name>
</gene>
<dbReference type="GO" id="GO:0006260">
    <property type="term" value="P:DNA replication"/>
    <property type="evidence" value="ECO:0007669"/>
    <property type="project" value="UniProtKB-KW"/>
</dbReference>
<name>V5KDU1_9VIRU</name>
<feature type="domain" description="SF3 helicase" evidence="6">
    <location>
        <begin position="335"/>
        <end position="495"/>
    </location>
</feature>
<proteinExistence type="predicted"/>